<dbReference type="PANTHER" id="PTHR35894">
    <property type="entry name" value="GENERAL SECRETION PATHWAY PROTEIN A-RELATED"/>
    <property type="match status" value="1"/>
</dbReference>
<keyword evidence="2" id="KW-0547">Nucleotide-binding</keyword>
<gene>
    <name evidence="2" type="ORF">PS467_41655</name>
</gene>
<protein>
    <submittedName>
        <fullName evidence="2">ATP-binding protein</fullName>
    </submittedName>
</protein>
<name>A0ABY9V9P1_9ACTN</name>
<organism evidence="2 3">
    <name type="scientific">Streptomyces luomodiensis</name>
    <dbReference type="NCBI Taxonomy" id="3026192"/>
    <lineage>
        <taxon>Bacteria</taxon>
        <taxon>Bacillati</taxon>
        <taxon>Actinomycetota</taxon>
        <taxon>Actinomycetes</taxon>
        <taxon>Kitasatosporales</taxon>
        <taxon>Streptomycetaceae</taxon>
        <taxon>Streptomyces</taxon>
    </lineage>
</organism>
<sequence>MATDAARFTEALVDKAITRKAITRKAMICVHGHVGLGKTFAINAACRKLAPGATRWLQFAQSPNVAQIRAALWGALELPGPAPVNTACTCDEQIGHALAGDFHLLLLDEVQHLGPTALEYIRSLWDANDRTAKSLSIVFVGSGNIRQKVLHRPALYSRIHRWQQFSPLTTAEILTVIPTYHQLWKGAEEDLLFWIDDCAGHGCFRSWANLTVIIQDALDDDPNLTLSKDLVRRALSQLDPTARFPGDIGTGH</sequence>
<feature type="domain" description="ORC1/DEAH AAA+ ATPase" evidence="1">
    <location>
        <begin position="24"/>
        <end position="147"/>
    </location>
</feature>
<proteinExistence type="predicted"/>
<evidence type="ECO:0000259" key="1">
    <source>
        <dbReference type="Pfam" id="PF13401"/>
    </source>
</evidence>
<dbReference type="InterPro" id="IPR052026">
    <property type="entry name" value="ExeA_AAA_ATPase_DNA-bind"/>
</dbReference>
<dbReference type="Pfam" id="PF13401">
    <property type="entry name" value="AAA_22"/>
    <property type="match status" value="1"/>
</dbReference>
<dbReference type="InterPro" id="IPR049945">
    <property type="entry name" value="AAA_22"/>
</dbReference>
<dbReference type="PANTHER" id="PTHR35894:SF5">
    <property type="entry name" value="MU-LIKE PROPHAGE FLUMU DNA TRANSPOSITION PROTEIN B"/>
    <property type="match status" value="1"/>
</dbReference>
<accession>A0ABY9V9P1</accession>
<dbReference type="Gene3D" id="3.40.50.300">
    <property type="entry name" value="P-loop containing nucleotide triphosphate hydrolases"/>
    <property type="match status" value="1"/>
</dbReference>
<dbReference type="EMBL" id="CP117522">
    <property type="protein sequence ID" value="WNF01372.1"/>
    <property type="molecule type" value="Genomic_DNA"/>
</dbReference>
<dbReference type="Proteomes" id="UP001305606">
    <property type="component" value="Chromosome"/>
</dbReference>
<keyword evidence="3" id="KW-1185">Reference proteome</keyword>
<dbReference type="RefSeq" id="WP_311039691.1">
    <property type="nucleotide sequence ID" value="NZ_CP117522.1"/>
</dbReference>
<dbReference type="SUPFAM" id="SSF52540">
    <property type="entry name" value="P-loop containing nucleoside triphosphate hydrolases"/>
    <property type="match status" value="1"/>
</dbReference>
<keyword evidence="2" id="KW-0067">ATP-binding</keyword>
<evidence type="ECO:0000313" key="3">
    <source>
        <dbReference type="Proteomes" id="UP001305606"/>
    </source>
</evidence>
<dbReference type="GO" id="GO:0005524">
    <property type="term" value="F:ATP binding"/>
    <property type="evidence" value="ECO:0007669"/>
    <property type="project" value="UniProtKB-KW"/>
</dbReference>
<evidence type="ECO:0000313" key="2">
    <source>
        <dbReference type="EMBL" id="WNF01372.1"/>
    </source>
</evidence>
<reference evidence="2 3" key="1">
    <citation type="submission" date="2023-02" db="EMBL/GenBank/DDBJ databases">
        <title>Streptomyces sp. SCA4-21 with antifungal activity against Fusarium oxysporum f. sp. cubense, Streptomyces sp. SCA2-17 with antifungal activity against Fusarium oxysporum f. sp. cubense.</title>
        <authorList>
            <person name="Qi D."/>
        </authorList>
    </citation>
    <scope>NUCLEOTIDE SEQUENCE [LARGE SCALE GENOMIC DNA]</scope>
    <source>
        <strain evidence="2 3">SCA4-21</strain>
    </source>
</reference>
<dbReference type="InterPro" id="IPR027417">
    <property type="entry name" value="P-loop_NTPase"/>
</dbReference>